<dbReference type="AlphaFoldDB" id="A0AAD5XWE6"/>
<protein>
    <submittedName>
        <fullName evidence="1">Uncharacterized protein</fullName>
    </submittedName>
</protein>
<dbReference type="Proteomes" id="UP001211065">
    <property type="component" value="Unassembled WGS sequence"/>
</dbReference>
<evidence type="ECO:0000313" key="2">
    <source>
        <dbReference type="Proteomes" id="UP001211065"/>
    </source>
</evidence>
<comment type="caution">
    <text evidence="1">The sequence shown here is derived from an EMBL/GenBank/DDBJ whole genome shotgun (WGS) entry which is preliminary data.</text>
</comment>
<gene>
    <name evidence="1" type="ORF">HK099_003274</name>
</gene>
<dbReference type="Gene3D" id="1.20.58.1710">
    <property type="match status" value="1"/>
</dbReference>
<keyword evidence="2" id="KW-1185">Reference proteome</keyword>
<organism evidence="1 2">
    <name type="scientific">Clydaea vesicula</name>
    <dbReference type="NCBI Taxonomy" id="447962"/>
    <lineage>
        <taxon>Eukaryota</taxon>
        <taxon>Fungi</taxon>
        <taxon>Fungi incertae sedis</taxon>
        <taxon>Chytridiomycota</taxon>
        <taxon>Chytridiomycota incertae sedis</taxon>
        <taxon>Chytridiomycetes</taxon>
        <taxon>Lobulomycetales</taxon>
        <taxon>Lobulomycetaceae</taxon>
        <taxon>Clydaea</taxon>
    </lineage>
</organism>
<reference evidence="1" key="1">
    <citation type="submission" date="2020-05" db="EMBL/GenBank/DDBJ databases">
        <title>Phylogenomic resolution of chytrid fungi.</title>
        <authorList>
            <person name="Stajich J.E."/>
            <person name="Amses K."/>
            <person name="Simmons R."/>
            <person name="Seto K."/>
            <person name="Myers J."/>
            <person name="Bonds A."/>
            <person name="Quandt C.A."/>
            <person name="Barry K."/>
            <person name="Liu P."/>
            <person name="Grigoriev I."/>
            <person name="Longcore J.E."/>
            <person name="James T.Y."/>
        </authorList>
    </citation>
    <scope>NUCLEOTIDE SEQUENCE</scope>
    <source>
        <strain evidence="1">JEL0476</strain>
    </source>
</reference>
<evidence type="ECO:0000313" key="1">
    <source>
        <dbReference type="EMBL" id="KAJ3221650.1"/>
    </source>
</evidence>
<name>A0AAD5XWE6_9FUNG</name>
<sequence length="262" mass="31148">MIKNQQYNRELELIRVKIIQLIDTMEKFLNLPHNANWQTILPQFNVLIAKYESLLSELEQPVLKKLIIHPQVLLADDPEFFARVLFRTKLIPEIEELEESILNFKQNTSKILPNANDNINILDENMVKNNLRNWEIKMERHDQISIQALKLFESFKNEFEYKKRLPIEVEDLKIKDEEDESDLEDFDPDKITKMEEVEETLMEEDQNDLELEKVLQDQSNVLQKQKKLKKKPKKRSIKLISSTLLKVELEKIFNFLSSGIED</sequence>
<accession>A0AAD5XWE6</accession>
<proteinExistence type="predicted"/>
<dbReference type="EMBL" id="JADGJW010000217">
    <property type="protein sequence ID" value="KAJ3221650.1"/>
    <property type="molecule type" value="Genomic_DNA"/>
</dbReference>